<name>A0A9P1G3P5_9DINO</name>
<reference evidence="1" key="1">
    <citation type="submission" date="2022-10" db="EMBL/GenBank/DDBJ databases">
        <authorList>
            <person name="Chen Y."/>
            <person name="Dougan E. K."/>
            <person name="Chan C."/>
            <person name="Rhodes N."/>
            <person name="Thang M."/>
        </authorList>
    </citation>
    <scope>NUCLEOTIDE SEQUENCE</scope>
</reference>
<dbReference type="SUPFAM" id="SSF48452">
    <property type="entry name" value="TPR-like"/>
    <property type="match status" value="1"/>
</dbReference>
<dbReference type="AlphaFoldDB" id="A0A9P1G3P5"/>
<dbReference type="InterPro" id="IPR011990">
    <property type="entry name" value="TPR-like_helical_dom_sf"/>
</dbReference>
<keyword evidence="3" id="KW-1185">Reference proteome</keyword>
<evidence type="ECO:0000313" key="1">
    <source>
        <dbReference type="EMBL" id="CAI3996217.1"/>
    </source>
</evidence>
<protein>
    <recommendedName>
        <fullName evidence="4">MalT-like TPR region domain-containing protein</fullName>
    </recommendedName>
</protein>
<evidence type="ECO:0000313" key="3">
    <source>
        <dbReference type="Proteomes" id="UP001152797"/>
    </source>
</evidence>
<evidence type="ECO:0008006" key="4">
    <source>
        <dbReference type="Google" id="ProtNLM"/>
    </source>
</evidence>
<dbReference type="OrthoDB" id="446314at2759"/>
<sequence>MKFALGVEMLMETAANYSNHGQHEKALTTLASAEQFLEAAGYPDSLAAGYFIQHGSAFANLKRFGEALQEFGKARAIFKKHGDLQSPDGITVSGNMAIAAAAVGRRQDAMVFLHEASEGLDLRGDEPGKARILSSMGAACVGSGAVEEGLSHMKQAWQALLRAKLGDTPEGAMLLSQMGSIHYQMALYSQANISFELARDRYLVHGNFMEALRMWYLSMVSNIRGWLWDTEQSLYR</sequence>
<gene>
    <name evidence="1" type="ORF">C1SCF055_LOCUS22712</name>
</gene>
<dbReference type="Proteomes" id="UP001152797">
    <property type="component" value="Unassembled WGS sequence"/>
</dbReference>
<proteinExistence type="predicted"/>
<dbReference type="EMBL" id="CAMXCT020002176">
    <property type="protein sequence ID" value="CAL1149592.1"/>
    <property type="molecule type" value="Genomic_DNA"/>
</dbReference>
<reference evidence="2 3" key="2">
    <citation type="submission" date="2024-05" db="EMBL/GenBank/DDBJ databases">
        <authorList>
            <person name="Chen Y."/>
            <person name="Shah S."/>
            <person name="Dougan E. K."/>
            <person name="Thang M."/>
            <person name="Chan C."/>
        </authorList>
    </citation>
    <scope>NUCLEOTIDE SEQUENCE [LARGE SCALE GENOMIC DNA]</scope>
</reference>
<dbReference type="EMBL" id="CAMXCT010002176">
    <property type="protein sequence ID" value="CAI3996217.1"/>
    <property type="molecule type" value="Genomic_DNA"/>
</dbReference>
<evidence type="ECO:0000313" key="2">
    <source>
        <dbReference type="EMBL" id="CAL4783529.1"/>
    </source>
</evidence>
<dbReference type="Gene3D" id="1.25.40.10">
    <property type="entry name" value="Tetratricopeptide repeat domain"/>
    <property type="match status" value="2"/>
</dbReference>
<organism evidence="1">
    <name type="scientific">Cladocopium goreaui</name>
    <dbReference type="NCBI Taxonomy" id="2562237"/>
    <lineage>
        <taxon>Eukaryota</taxon>
        <taxon>Sar</taxon>
        <taxon>Alveolata</taxon>
        <taxon>Dinophyceae</taxon>
        <taxon>Suessiales</taxon>
        <taxon>Symbiodiniaceae</taxon>
        <taxon>Cladocopium</taxon>
    </lineage>
</organism>
<comment type="caution">
    <text evidence="1">The sequence shown here is derived from an EMBL/GenBank/DDBJ whole genome shotgun (WGS) entry which is preliminary data.</text>
</comment>
<dbReference type="EMBL" id="CAMXCT030002176">
    <property type="protein sequence ID" value="CAL4783529.1"/>
    <property type="molecule type" value="Genomic_DNA"/>
</dbReference>
<accession>A0A9P1G3P5</accession>